<proteinExistence type="predicted"/>
<evidence type="ECO:0000313" key="1">
    <source>
        <dbReference type="EMBL" id="DAD88618.1"/>
    </source>
</evidence>
<sequence>MRTIKNKHRRRTHLLYKVVLRTSWFQYTSRRMGKSKTETMCWLDYNRRGRIRCYNDRKNDRAIIVWLDGRYYSAPNTRGIYLERISMNMAEYKRLNSH</sequence>
<reference evidence="1" key="1">
    <citation type="journal article" date="2021" name="Proc. Natl. Acad. Sci. U.S.A.">
        <title>A Catalog of Tens of Thousands of Viruses from Human Metagenomes Reveals Hidden Associations with Chronic Diseases.</title>
        <authorList>
            <person name="Tisza M.J."/>
            <person name="Buck C.B."/>
        </authorList>
    </citation>
    <scope>NUCLEOTIDE SEQUENCE</scope>
    <source>
        <strain evidence="1">CtYWp4</strain>
    </source>
</reference>
<organism evidence="1">
    <name type="scientific">Siphoviridae sp. ctYWp4</name>
    <dbReference type="NCBI Taxonomy" id="2826377"/>
    <lineage>
        <taxon>Viruses</taxon>
        <taxon>Duplodnaviria</taxon>
        <taxon>Heunggongvirae</taxon>
        <taxon>Uroviricota</taxon>
        <taxon>Caudoviricetes</taxon>
    </lineage>
</organism>
<protein>
    <submittedName>
        <fullName evidence="1">Uncharacterized protein</fullName>
    </submittedName>
</protein>
<accession>A0A8S5N2W4</accession>
<name>A0A8S5N2W4_9CAUD</name>
<dbReference type="EMBL" id="BK015044">
    <property type="protein sequence ID" value="DAD88618.1"/>
    <property type="molecule type" value="Genomic_DNA"/>
</dbReference>